<gene>
    <name evidence="1" type="primary">SPT8_1</name>
    <name evidence="1" type="ORF">DSO57_1007259</name>
</gene>
<organism evidence="1 2">
    <name type="scientific">Entomophthora muscae</name>
    <dbReference type="NCBI Taxonomy" id="34485"/>
    <lineage>
        <taxon>Eukaryota</taxon>
        <taxon>Fungi</taxon>
        <taxon>Fungi incertae sedis</taxon>
        <taxon>Zoopagomycota</taxon>
        <taxon>Entomophthoromycotina</taxon>
        <taxon>Entomophthoromycetes</taxon>
        <taxon>Entomophthorales</taxon>
        <taxon>Entomophthoraceae</taxon>
        <taxon>Entomophthora</taxon>
    </lineage>
</organism>
<protein>
    <submittedName>
        <fullName evidence="1">Transcription factor spt8</fullName>
    </submittedName>
</protein>
<reference evidence="1" key="1">
    <citation type="submission" date="2022-04" db="EMBL/GenBank/DDBJ databases">
        <title>Genome of the entomopathogenic fungus Entomophthora muscae.</title>
        <authorList>
            <person name="Elya C."/>
            <person name="Lovett B.R."/>
            <person name="Lee E."/>
            <person name="Macias A.M."/>
            <person name="Hajek A.E."/>
            <person name="De Bivort B.L."/>
            <person name="Kasson M.T."/>
            <person name="De Fine Licht H.H."/>
            <person name="Stajich J.E."/>
        </authorList>
    </citation>
    <scope>NUCLEOTIDE SEQUENCE</scope>
    <source>
        <strain evidence="1">Berkeley</strain>
    </source>
</reference>
<comment type="caution">
    <text evidence="1">The sequence shown here is derived from an EMBL/GenBank/DDBJ whole genome shotgun (WGS) entry which is preliminary data.</text>
</comment>
<evidence type="ECO:0000313" key="1">
    <source>
        <dbReference type="EMBL" id="KAJ9086144.1"/>
    </source>
</evidence>
<name>A0ACC2UH62_9FUNG</name>
<accession>A0ACC2UH62</accession>
<dbReference type="EMBL" id="QTSX02000731">
    <property type="protein sequence ID" value="KAJ9086144.1"/>
    <property type="molecule type" value="Genomic_DNA"/>
</dbReference>
<proteinExistence type="predicted"/>
<sequence>MDARGHPRGVQAGSGPGDQPRASPHPSAGSGMTRSNSTQSYMTQYPAIRPRDPSMVLNNTPIFHNLAQGHRKENPVSTYNAFASPNQFNKLKSSLPSISQASDTSKEATKNSIQNTPESFFSSPLAPPKSMYSEHNKLASSKDLQRIKNDALTDTFPRQGNMLHTKPQRLEDKDGFVIPTILPKPPQVKPNFPNDGLNKNTNLSSTSAYDASAKNINLPQDEDDLVDRSFQVIPVAATLLPTPINSLGHTNDMRWVILGSEDAYIRKYDFYASMNGKIPLTQAHRHATVDVCSRSGVLLSYWDNQIYHADPALRPPPSSVEEFDKQFSPVNSLYLHSRALWCLSGLNNGDVNLYTVRHEEGTCHHALKGHKSTVSVIKTLSKETKSVTGAWDKMIKIWDLNTGSCIQDLASHSNQICSINVQPDTSEGMLLSSSVDGRSYIWDLRSGSIDGMQPAIEVPLPPDCPRWTTSSCWDRSGKIVYTGRRNGTIDCVDIRMNRLMRTLKLPQNSGPVSQVLAHPNHNFLLCGSFDNLRMWNLDLQGDDSSAAPSTSLVDQTGFISPYQLIPGHQTGTISQMAIDDSGKYLITTSGSRGWEGTPTNTALFYEIKIM</sequence>
<evidence type="ECO:0000313" key="2">
    <source>
        <dbReference type="Proteomes" id="UP001165960"/>
    </source>
</evidence>
<keyword evidence="2" id="KW-1185">Reference proteome</keyword>
<dbReference type="Proteomes" id="UP001165960">
    <property type="component" value="Unassembled WGS sequence"/>
</dbReference>